<keyword evidence="7 12" id="KW-0472">Membrane</keyword>
<dbReference type="GO" id="GO:0009272">
    <property type="term" value="P:fungal-type cell wall biogenesis"/>
    <property type="evidence" value="ECO:0007669"/>
    <property type="project" value="TreeGrafter"/>
</dbReference>
<evidence type="ECO:0000313" key="14">
    <source>
        <dbReference type="EMBL" id="CUS11598.1"/>
    </source>
</evidence>
<evidence type="ECO:0000256" key="4">
    <source>
        <dbReference type="ARBA" id="ARBA00012350"/>
    </source>
</evidence>
<dbReference type="InterPro" id="IPR005198">
    <property type="entry name" value="Glyco_hydro_76"/>
</dbReference>
<proteinExistence type="inferred from homology"/>
<feature type="chain" id="PRO_5012945720" description="Mannan endo-1,6-alpha-mannosidase" evidence="13">
    <location>
        <begin position="23"/>
        <end position="477"/>
    </location>
</feature>
<evidence type="ECO:0000256" key="8">
    <source>
        <dbReference type="ARBA" id="ARBA00023180"/>
    </source>
</evidence>
<dbReference type="PANTHER" id="PTHR12145">
    <property type="entry name" value="MANNAN ENDO-1,6-ALPHA-MANNOSIDASE DCW1"/>
    <property type="match status" value="1"/>
</dbReference>
<keyword evidence="12" id="KW-1133">Transmembrane helix</keyword>
<dbReference type="Proteomes" id="UP001412239">
    <property type="component" value="Unassembled WGS sequence"/>
</dbReference>
<evidence type="ECO:0000256" key="12">
    <source>
        <dbReference type="SAM" id="Phobius"/>
    </source>
</evidence>
<evidence type="ECO:0000256" key="2">
    <source>
        <dbReference type="ARBA" id="ARBA00004308"/>
    </source>
</evidence>
<accession>A0A292PY99</accession>
<name>A0A292PY99_9PEZI</name>
<gene>
    <name evidence="14" type="ORF">GSTUAT00004290001</name>
</gene>
<keyword evidence="8" id="KW-0325">Glycoprotein</keyword>
<evidence type="ECO:0000256" key="11">
    <source>
        <dbReference type="SAM" id="MobiDB-lite"/>
    </source>
</evidence>
<keyword evidence="9 10" id="KW-0326">Glycosidase</keyword>
<dbReference type="PANTHER" id="PTHR12145:SF36">
    <property type="entry name" value="MANNAN ENDO-1,6-ALPHA-MANNOSIDASE DCW1"/>
    <property type="match status" value="1"/>
</dbReference>
<keyword evidence="5 13" id="KW-0732">Signal</keyword>
<evidence type="ECO:0000256" key="3">
    <source>
        <dbReference type="ARBA" id="ARBA00009699"/>
    </source>
</evidence>
<dbReference type="GO" id="GO:0008496">
    <property type="term" value="F:mannan endo-1,6-alpha-mannosidase activity"/>
    <property type="evidence" value="ECO:0007669"/>
    <property type="project" value="UniProtKB-UniRule"/>
</dbReference>
<dbReference type="AlphaFoldDB" id="A0A292PY99"/>
<dbReference type="GO" id="GO:0012505">
    <property type="term" value="C:endomembrane system"/>
    <property type="evidence" value="ECO:0007669"/>
    <property type="project" value="UniProtKB-SubCell"/>
</dbReference>
<keyword evidence="12" id="KW-0812">Transmembrane</keyword>
<organism evidence="14 15">
    <name type="scientific">Tuber aestivum</name>
    <name type="common">summer truffle</name>
    <dbReference type="NCBI Taxonomy" id="59557"/>
    <lineage>
        <taxon>Eukaryota</taxon>
        <taxon>Fungi</taxon>
        <taxon>Dikarya</taxon>
        <taxon>Ascomycota</taxon>
        <taxon>Pezizomycotina</taxon>
        <taxon>Pezizomycetes</taxon>
        <taxon>Pezizales</taxon>
        <taxon>Tuberaceae</taxon>
        <taxon>Tuber</taxon>
    </lineage>
</organism>
<feature type="region of interest" description="Disordered" evidence="11">
    <location>
        <begin position="414"/>
        <end position="449"/>
    </location>
</feature>
<dbReference type="InterPro" id="IPR008928">
    <property type="entry name" value="6-hairpin_glycosidase_sf"/>
</dbReference>
<comment type="similarity">
    <text evidence="3 10">Belongs to the glycosyl hydrolase 76 family.</text>
</comment>
<dbReference type="SUPFAM" id="SSF48208">
    <property type="entry name" value="Six-hairpin glycosidases"/>
    <property type="match status" value="1"/>
</dbReference>
<evidence type="ECO:0000256" key="1">
    <source>
        <dbReference type="ARBA" id="ARBA00001452"/>
    </source>
</evidence>
<feature type="transmembrane region" description="Helical" evidence="12">
    <location>
        <begin position="454"/>
        <end position="475"/>
    </location>
</feature>
<dbReference type="EMBL" id="LN891016">
    <property type="protein sequence ID" value="CUS11598.1"/>
    <property type="molecule type" value="Genomic_DNA"/>
</dbReference>
<feature type="compositionally biased region" description="Polar residues" evidence="11">
    <location>
        <begin position="419"/>
        <end position="429"/>
    </location>
</feature>
<reference evidence="14" key="1">
    <citation type="submission" date="2015-10" db="EMBL/GenBank/DDBJ databases">
        <authorList>
            <person name="Regsiter A."/>
            <person name="william w."/>
        </authorList>
    </citation>
    <scope>NUCLEOTIDE SEQUENCE</scope>
    <source>
        <strain evidence="14">Montdore</strain>
    </source>
</reference>
<dbReference type="EC" id="3.2.1.101" evidence="4 10"/>
<dbReference type="GO" id="GO:0016052">
    <property type="term" value="P:carbohydrate catabolic process"/>
    <property type="evidence" value="ECO:0007669"/>
    <property type="project" value="InterPro"/>
</dbReference>
<evidence type="ECO:0000256" key="5">
    <source>
        <dbReference type="ARBA" id="ARBA00022729"/>
    </source>
</evidence>
<evidence type="ECO:0000256" key="10">
    <source>
        <dbReference type="PIRNR" id="PIRNR016302"/>
    </source>
</evidence>
<keyword evidence="15" id="KW-1185">Reference proteome</keyword>
<evidence type="ECO:0000256" key="9">
    <source>
        <dbReference type="ARBA" id="ARBA00023295"/>
    </source>
</evidence>
<dbReference type="InterPro" id="IPR014480">
    <property type="entry name" value="Mannan-1_6-alpha_mannosidase"/>
</dbReference>
<dbReference type="Gene3D" id="1.50.10.20">
    <property type="match status" value="1"/>
</dbReference>
<evidence type="ECO:0000256" key="13">
    <source>
        <dbReference type="SAM" id="SignalP"/>
    </source>
</evidence>
<protein>
    <recommendedName>
        <fullName evidence="4 10">Mannan endo-1,6-alpha-mannosidase</fullName>
        <ecNumber evidence="4 10">3.2.1.101</ecNumber>
    </recommendedName>
</protein>
<keyword evidence="6 10" id="KW-0378">Hydrolase</keyword>
<dbReference type="Pfam" id="PF03663">
    <property type="entry name" value="Glyco_hydro_76"/>
    <property type="match status" value="1"/>
</dbReference>
<evidence type="ECO:0000256" key="7">
    <source>
        <dbReference type="ARBA" id="ARBA00023136"/>
    </source>
</evidence>
<dbReference type="FunFam" id="1.50.10.20:FF:000006">
    <property type="entry name" value="Mannan endo-1,6-alpha-mannosidase"/>
    <property type="match status" value="1"/>
</dbReference>
<evidence type="ECO:0000313" key="15">
    <source>
        <dbReference type="Proteomes" id="UP001412239"/>
    </source>
</evidence>
<sequence>MKFSSSPRLLASSLLFASLGSSIVVDLNSDSSIKSAAKTVAENLRALYPSNETWFVPGEFGLIQTADGKNDKGYYWWEAGAAMGAWIEYWHFTGDSQFNDIVTEAMLHQVGENSNYEPQAHTLSLGNDDQAFWGIAAMTAAERAFPNPPQDKPQWLALAQAVFNRQASRWDTQHCNGGLRWQVVSTNKGYDYKNAISNGLFFHMGARLARYTGNQSYADWAEKAYDWSKEIGLVSPEYKVFDGAHIPECNISSVYQWTYNAGVYLSGAAYMYNFTNGTNQKWKNEIQKLMDATSEPFFSKEPANIMQESTCEFGYTGNDPTCNTDQRSFKAYFARFLGYTYQMAPFTADFIIPRLKATATAAAASCNGGSSGTICGLSWIKSTYDGAAYGISKGGVGEHMAVLEVLQNNLVPKSKPPVTANNGGTSVGNSAAGGDGADPNELLQTDPSTTGDKAGAGILTAIVLGLMLSLTYWLVKS</sequence>
<evidence type="ECO:0000256" key="6">
    <source>
        <dbReference type="ARBA" id="ARBA00022801"/>
    </source>
</evidence>
<dbReference type="PIRSF" id="PIRSF016302">
    <property type="entry name" value="Man_a_manosd"/>
    <property type="match status" value="1"/>
</dbReference>
<comment type="catalytic activity">
    <reaction evidence="1 10">
        <text>Random hydrolysis of (1-&gt;6)-alpha-D-mannosidic linkages in unbranched (1-&gt;6)-mannans.</text>
        <dbReference type="EC" id="3.2.1.101"/>
    </reaction>
</comment>
<feature type="signal peptide" evidence="13">
    <location>
        <begin position="1"/>
        <end position="22"/>
    </location>
</feature>
<comment type="subcellular location">
    <subcellularLocation>
        <location evidence="2">Endomembrane system</location>
    </subcellularLocation>
</comment>